<name>A0A655WWA5_VIBCL</name>
<sequence length="54" mass="5600">MSADWARKSSTLAQPSKGRPSSKVFALSGLNVGLNMAASSAACSAGNVFTFKRH</sequence>
<dbReference type="EMBL" id="CWQY01000001">
    <property type="protein sequence ID" value="CSB95555.1"/>
    <property type="molecule type" value="Genomic_DNA"/>
</dbReference>
<accession>A0A655WWA5</accession>
<organism evidence="2 3">
    <name type="scientific">Vibrio cholerae</name>
    <dbReference type="NCBI Taxonomy" id="666"/>
    <lineage>
        <taxon>Bacteria</taxon>
        <taxon>Pseudomonadati</taxon>
        <taxon>Pseudomonadota</taxon>
        <taxon>Gammaproteobacteria</taxon>
        <taxon>Vibrionales</taxon>
        <taxon>Vibrionaceae</taxon>
        <taxon>Vibrio</taxon>
    </lineage>
</organism>
<proteinExistence type="predicted"/>
<reference evidence="2 3" key="1">
    <citation type="submission" date="2015-07" db="EMBL/GenBank/DDBJ databases">
        <authorList>
            <consortium name="Pathogen Informatics"/>
        </authorList>
    </citation>
    <scope>NUCLEOTIDE SEQUENCE [LARGE SCALE GENOMIC DNA]</scope>
    <source>
        <strain evidence="2 3">A316</strain>
    </source>
</reference>
<dbReference type="Proteomes" id="UP000041770">
    <property type="component" value="Unassembled WGS sequence"/>
</dbReference>
<gene>
    <name evidence="2" type="ORF">ERS013200_00150</name>
</gene>
<feature type="region of interest" description="Disordered" evidence="1">
    <location>
        <begin position="1"/>
        <end position="21"/>
    </location>
</feature>
<evidence type="ECO:0000313" key="2">
    <source>
        <dbReference type="EMBL" id="CSB95555.1"/>
    </source>
</evidence>
<dbReference type="AlphaFoldDB" id="A0A655WWA5"/>
<evidence type="ECO:0000313" key="3">
    <source>
        <dbReference type="Proteomes" id="UP000041770"/>
    </source>
</evidence>
<protein>
    <submittedName>
        <fullName evidence="2">Uncharacterized protein</fullName>
    </submittedName>
</protein>
<evidence type="ECO:0000256" key="1">
    <source>
        <dbReference type="SAM" id="MobiDB-lite"/>
    </source>
</evidence>